<proteinExistence type="predicted"/>
<name>A0A934HZC4_9CLOT</name>
<sequence>MKLFYGIAFIALMLVGVKLSNIITKRFRINRWLLALSAPLVIMVPMIVFDIKNPWILNLLIVIFSIMCIMFFEISKGIMEKREKELKKYRK</sequence>
<keyword evidence="3" id="KW-1185">Reference proteome</keyword>
<evidence type="ECO:0000256" key="1">
    <source>
        <dbReference type="SAM" id="Phobius"/>
    </source>
</evidence>
<feature type="transmembrane region" description="Helical" evidence="1">
    <location>
        <begin position="6"/>
        <end position="24"/>
    </location>
</feature>
<organism evidence="2 3">
    <name type="scientific">Clostridium aciditolerans</name>
    <dbReference type="NCBI Taxonomy" id="339861"/>
    <lineage>
        <taxon>Bacteria</taxon>
        <taxon>Bacillati</taxon>
        <taxon>Bacillota</taxon>
        <taxon>Clostridia</taxon>
        <taxon>Eubacteriales</taxon>
        <taxon>Clostridiaceae</taxon>
        <taxon>Clostridium</taxon>
    </lineage>
</organism>
<dbReference type="Proteomes" id="UP000622687">
    <property type="component" value="Unassembled WGS sequence"/>
</dbReference>
<keyword evidence="1" id="KW-1133">Transmembrane helix</keyword>
<feature type="transmembrane region" description="Helical" evidence="1">
    <location>
        <begin position="55"/>
        <end position="74"/>
    </location>
</feature>
<accession>A0A934HZC4</accession>
<dbReference type="RefSeq" id="WP_211144239.1">
    <property type="nucleotide sequence ID" value="NZ_JAEEGB010000035.1"/>
</dbReference>
<keyword evidence="1" id="KW-0472">Membrane</keyword>
<gene>
    <name evidence="2" type="ORF">I6U51_19515</name>
</gene>
<evidence type="ECO:0000313" key="3">
    <source>
        <dbReference type="Proteomes" id="UP000622687"/>
    </source>
</evidence>
<feature type="transmembrane region" description="Helical" evidence="1">
    <location>
        <begin position="31"/>
        <end position="49"/>
    </location>
</feature>
<keyword evidence="1" id="KW-0812">Transmembrane</keyword>
<dbReference type="AlphaFoldDB" id="A0A934HZC4"/>
<reference evidence="2" key="1">
    <citation type="submission" date="2020-12" db="EMBL/GenBank/DDBJ databases">
        <title>Clostridium thailandense sp. nov., a novel acetogenic bacterium isolated from peat land soil in Thailand.</title>
        <authorList>
            <person name="Chaikitkaew S."/>
            <person name="Birkeland N.K."/>
        </authorList>
    </citation>
    <scope>NUCLEOTIDE SEQUENCE</scope>
    <source>
        <strain evidence="2">DSM 17425</strain>
    </source>
</reference>
<dbReference type="EMBL" id="JAEEGB010000035">
    <property type="protein sequence ID" value="MBI6874864.1"/>
    <property type="molecule type" value="Genomic_DNA"/>
</dbReference>
<comment type="caution">
    <text evidence="2">The sequence shown here is derived from an EMBL/GenBank/DDBJ whole genome shotgun (WGS) entry which is preliminary data.</text>
</comment>
<protein>
    <submittedName>
        <fullName evidence="2">Uncharacterized protein</fullName>
    </submittedName>
</protein>
<evidence type="ECO:0000313" key="2">
    <source>
        <dbReference type="EMBL" id="MBI6874864.1"/>
    </source>
</evidence>